<comment type="caution">
    <text evidence="1">The sequence shown here is derived from an EMBL/GenBank/DDBJ whole genome shotgun (WGS) entry which is preliminary data.</text>
</comment>
<protein>
    <submittedName>
        <fullName evidence="1">Uncharacterized protein</fullName>
    </submittedName>
</protein>
<sequence length="223" mass="24019">MRQASTSFDYYVLYAAAGDDQAVGLLVEEFVLADDLSAARLRGAAWTPADRGWWSSAAFARAVRADPQVRARLAATDRAGAEAVHRRLGGGTLPDEEALRGHFRDDVPLASAAPLRLDAGPVVHRVLFAGDLDSRQQELLGAALRLGAARGPDAARPGVVGTGRLRVNDTNFRWDLRRVGGIAWCVDVTSEPAGDDALRWLLRQLIGLVRRHGLVPAAIDRLS</sequence>
<dbReference type="EMBL" id="VLKE01000001">
    <property type="protein sequence ID" value="TWH70106.1"/>
    <property type="molecule type" value="Genomic_DNA"/>
</dbReference>
<reference evidence="1 2" key="1">
    <citation type="submission" date="2019-07" db="EMBL/GenBank/DDBJ databases">
        <title>R&amp;d 2014.</title>
        <authorList>
            <person name="Klenk H.-P."/>
        </authorList>
    </citation>
    <scope>NUCLEOTIDE SEQUENCE [LARGE SCALE GENOMIC DNA]</scope>
    <source>
        <strain evidence="1 2">DSM 43868</strain>
    </source>
</reference>
<accession>A0A562IH25</accession>
<dbReference type="Proteomes" id="UP000319825">
    <property type="component" value="Unassembled WGS sequence"/>
</dbReference>
<gene>
    <name evidence="1" type="ORF">JD77_05127</name>
</gene>
<evidence type="ECO:0000313" key="1">
    <source>
        <dbReference type="EMBL" id="TWH70106.1"/>
    </source>
</evidence>
<proteinExistence type="predicted"/>
<name>A0A562IH25_MICOL</name>
<evidence type="ECO:0000313" key="2">
    <source>
        <dbReference type="Proteomes" id="UP000319825"/>
    </source>
</evidence>
<dbReference type="AlphaFoldDB" id="A0A562IH25"/>
<keyword evidence="2" id="KW-1185">Reference proteome</keyword>
<organism evidence="1 2">
    <name type="scientific">Micromonospora olivasterospora</name>
    <dbReference type="NCBI Taxonomy" id="1880"/>
    <lineage>
        <taxon>Bacteria</taxon>
        <taxon>Bacillati</taxon>
        <taxon>Actinomycetota</taxon>
        <taxon>Actinomycetes</taxon>
        <taxon>Micromonosporales</taxon>
        <taxon>Micromonosporaceae</taxon>
        <taxon>Micromonospora</taxon>
    </lineage>
</organism>